<keyword evidence="1" id="KW-1133">Transmembrane helix</keyword>
<evidence type="ECO:0000313" key="2">
    <source>
        <dbReference type="EMBL" id="PSJ39464.1"/>
    </source>
</evidence>
<feature type="transmembrane region" description="Helical" evidence="1">
    <location>
        <begin position="50"/>
        <end position="69"/>
    </location>
</feature>
<sequence>MRANDDLRAEYLLIQAQYEAYDQRALTLKGFATPLLGAGLAVGVGGEDSLVLLGTAFVAAALWLLEAMWKSFQYCFAARIEAIEAWYLGEGDEHFPPFQIFTEWGRAWRSHYRTWRALPPILRLGFVALPYAVVIAFSLLAIAVVEFGRIAA</sequence>
<name>A0A2P7QNE1_9SPHN</name>
<dbReference type="Proteomes" id="UP000241167">
    <property type="component" value="Unassembled WGS sequence"/>
</dbReference>
<keyword evidence="1" id="KW-0812">Transmembrane</keyword>
<reference evidence="2 3" key="1">
    <citation type="submission" date="2018-03" db="EMBL/GenBank/DDBJ databases">
        <title>The draft genome of Sphingosinicella sp. GL-C-18.</title>
        <authorList>
            <person name="Liu L."/>
            <person name="Li L."/>
            <person name="Liang L."/>
            <person name="Zhang X."/>
            <person name="Wang T."/>
        </authorList>
    </citation>
    <scope>NUCLEOTIDE SEQUENCE [LARGE SCALE GENOMIC DNA]</scope>
    <source>
        <strain evidence="2 3">GL-C-18</strain>
    </source>
</reference>
<protein>
    <submittedName>
        <fullName evidence="2">Uncharacterized protein</fullName>
    </submittedName>
</protein>
<feature type="transmembrane region" description="Helical" evidence="1">
    <location>
        <begin position="121"/>
        <end position="145"/>
    </location>
</feature>
<keyword evidence="1" id="KW-0472">Membrane</keyword>
<organism evidence="2 3">
    <name type="scientific">Allosphingosinicella deserti</name>
    <dbReference type="NCBI Taxonomy" id="2116704"/>
    <lineage>
        <taxon>Bacteria</taxon>
        <taxon>Pseudomonadati</taxon>
        <taxon>Pseudomonadota</taxon>
        <taxon>Alphaproteobacteria</taxon>
        <taxon>Sphingomonadales</taxon>
        <taxon>Sphingomonadaceae</taxon>
        <taxon>Allosphingosinicella</taxon>
    </lineage>
</organism>
<dbReference type="RefSeq" id="WP_106513365.1">
    <property type="nucleotide sequence ID" value="NZ_PXYI01000004.1"/>
</dbReference>
<comment type="caution">
    <text evidence="2">The sequence shown here is derived from an EMBL/GenBank/DDBJ whole genome shotgun (WGS) entry which is preliminary data.</text>
</comment>
<proteinExistence type="predicted"/>
<gene>
    <name evidence="2" type="ORF">C7I55_12695</name>
</gene>
<evidence type="ECO:0000313" key="3">
    <source>
        <dbReference type="Proteomes" id="UP000241167"/>
    </source>
</evidence>
<accession>A0A2P7QNE1</accession>
<dbReference type="EMBL" id="PXYI01000004">
    <property type="protein sequence ID" value="PSJ39464.1"/>
    <property type="molecule type" value="Genomic_DNA"/>
</dbReference>
<dbReference type="OrthoDB" id="328338at2"/>
<evidence type="ECO:0000256" key="1">
    <source>
        <dbReference type="SAM" id="Phobius"/>
    </source>
</evidence>
<keyword evidence="3" id="KW-1185">Reference proteome</keyword>
<dbReference type="AlphaFoldDB" id="A0A2P7QNE1"/>